<organism evidence="2 3">
    <name type="scientific">Scylla paramamosain</name>
    <name type="common">Mud crab</name>
    <dbReference type="NCBI Taxonomy" id="85552"/>
    <lineage>
        <taxon>Eukaryota</taxon>
        <taxon>Metazoa</taxon>
        <taxon>Ecdysozoa</taxon>
        <taxon>Arthropoda</taxon>
        <taxon>Crustacea</taxon>
        <taxon>Multicrustacea</taxon>
        <taxon>Malacostraca</taxon>
        <taxon>Eumalacostraca</taxon>
        <taxon>Eucarida</taxon>
        <taxon>Decapoda</taxon>
        <taxon>Pleocyemata</taxon>
        <taxon>Brachyura</taxon>
        <taxon>Eubrachyura</taxon>
        <taxon>Portunoidea</taxon>
        <taxon>Portunidae</taxon>
        <taxon>Portuninae</taxon>
        <taxon>Scylla</taxon>
    </lineage>
</organism>
<dbReference type="InterPro" id="IPR016186">
    <property type="entry name" value="C-type_lectin-like/link_sf"/>
</dbReference>
<dbReference type="SUPFAM" id="SSF56436">
    <property type="entry name" value="C-type lectin-like"/>
    <property type="match status" value="1"/>
</dbReference>
<dbReference type="AlphaFoldDB" id="A0AAW0UC35"/>
<reference evidence="2 3" key="1">
    <citation type="submission" date="2023-03" db="EMBL/GenBank/DDBJ databases">
        <title>High-quality genome of Scylla paramamosain provides insights in environmental adaptation.</title>
        <authorList>
            <person name="Zhang L."/>
        </authorList>
    </citation>
    <scope>NUCLEOTIDE SEQUENCE [LARGE SCALE GENOMIC DNA]</scope>
    <source>
        <strain evidence="2">LZ_2023a</strain>
        <tissue evidence="2">Muscle</tissue>
    </source>
</reference>
<dbReference type="SMART" id="SM00034">
    <property type="entry name" value="CLECT"/>
    <property type="match status" value="1"/>
</dbReference>
<protein>
    <recommendedName>
        <fullName evidence="1">C-type lectin domain-containing protein</fullName>
    </recommendedName>
</protein>
<evidence type="ECO:0000313" key="3">
    <source>
        <dbReference type="Proteomes" id="UP001487740"/>
    </source>
</evidence>
<dbReference type="Gene3D" id="3.10.100.10">
    <property type="entry name" value="Mannose-Binding Protein A, subunit A"/>
    <property type="match status" value="1"/>
</dbReference>
<comment type="caution">
    <text evidence="2">The sequence shown here is derived from an EMBL/GenBank/DDBJ whole genome shotgun (WGS) entry which is preliminary data.</text>
</comment>
<evidence type="ECO:0000313" key="2">
    <source>
        <dbReference type="EMBL" id="KAK8396516.1"/>
    </source>
</evidence>
<name>A0AAW0UC35_SCYPA</name>
<dbReference type="Pfam" id="PF00059">
    <property type="entry name" value="Lectin_C"/>
    <property type="match status" value="1"/>
</dbReference>
<dbReference type="PROSITE" id="PS50041">
    <property type="entry name" value="C_TYPE_LECTIN_2"/>
    <property type="match status" value="1"/>
</dbReference>
<gene>
    <name evidence="2" type="ORF">O3P69_005516</name>
</gene>
<accession>A0AAW0UC35</accession>
<dbReference type="CDD" id="cd00037">
    <property type="entry name" value="CLECT"/>
    <property type="match status" value="1"/>
</dbReference>
<proteinExistence type="predicted"/>
<dbReference type="InterPro" id="IPR001304">
    <property type="entry name" value="C-type_lectin-like"/>
</dbReference>
<dbReference type="EMBL" id="JARAKH010000016">
    <property type="protein sequence ID" value="KAK8396516.1"/>
    <property type="molecule type" value="Genomic_DNA"/>
</dbReference>
<keyword evidence="3" id="KW-1185">Reference proteome</keyword>
<dbReference type="Proteomes" id="UP001487740">
    <property type="component" value="Unassembled WGS sequence"/>
</dbReference>
<evidence type="ECO:0000259" key="1">
    <source>
        <dbReference type="PROSITE" id="PS50041"/>
    </source>
</evidence>
<feature type="domain" description="C-type lectin" evidence="1">
    <location>
        <begin position="21"/>
        <end position="148"/>
    </location>
</feature>
<sequence length="149" mass="16590">MVAALPTIQALTCAAPFKALDDKWCVVVNISVPDVAHPWLGARSACQSIKGDLIILDKHEKLRALTAHLDTELTGERLTYSLWVGGRGYSGVWWWVDGRPMNLVSHLWIPEQPNIKQGLSSTMLIKSGKRRHMVSVSNEQITPGYICEK</sequence>
<dbReference type="InterPro" id="IPR016187">
    <property type="entry name" value="CTDL_fold"/>
</dbReference>